<dbReference type="PANTHER" id="PTHR33641:SF15">
    <property type="entry name" value="AVR9_CF-9 RAPIDLY ELICITED PROTEIN"/>
    <property type="match status" value="1"/>
</dbReference>
<keyword evidence="2" id="KW-1185">Reference proteome</keyword>
<organism evidence="1 2">
    <name type="scientific">Carpinus fangiana</name>
    <dbReference type="NCBI Taxonomy" id="176857"/>
    <lineage>
        <taxon>Eukaryota</taxon>
        <taxon>Viridiplantae</taxon>
        <taxon>Streptophyta</taxon>
        <taxon>Embryophyta</taxon>
        <taxon>Tracheophyta</taxon>
        <taxon>Spermatophyta</taxon>
        <taxon>Magnoliopsida</taxon>
        <taxon>eudicotyledons</taxon>
        <taxon>Gunneridae</taxon>
        <taxon>Pentapetalae</taxon>
        <taxon>rosids</taxon>
        <taxon>fabids</taxon>
        <taxon>Fagales</taxon>
        <taxon>Betulaceae</taxon>
        <taxon>Carpinus</taxon>
    </lineage>
</organism>
<proteinExistence type="predicted"/>
<name>A0A5N6R5K3_9ROSI</name>
<reference evidence="1 2" key="1">
    <citation type="submission" date="2019-06" db="EMBL/GenBank/DDBJ databases">
        <title>A chromosomal-level reference genome of Carpinus fangiana (Coryloideae, Betulaceae).</title>
        <authorList>
            <person name="Yang X."/>
            <person name="Wang Z."/>
            <person name="Zhang L."/>
            <person name="Hao G."/>
            <person name="Liu J."/>
            <person name="Yang Y."/>
        </authorList>
    </citation>
    <scope>NUCLEOTIDE SEQUENCE [LARGE SCALE GENOMIC DNA]</scope>
    <source>
        <strain evidence="1">Cfa_2016G</strain>
        <tissue evidence="1">Leaf</tissue>
    </source>
</reference>
<dbReference type="OrthoDB" id="751010at2759"/>
<dbReference type="AlphaFoldDB" id="A0A5N6R5K3"/>
<evidence type="ECO:0000313" key="2">
    <source>
        <dbReference type="Proteomes" id="UP000327013"/>
    </source>
</evidence>
<evidence type="ECO:0000313" key="1">
    <source>
        <dbReference type="EMBL" id="KAE8055027.1"/>
    </source>
</evidence>
<gene>
    <name evidence="1" type="ORF">FH972_011897</name>
</gene>
<protein>
    <submittedName>
        <fullName evidence="1">Uncharacterized protein</fullName>
    </submittedName>
</protein>
<dbReference type="EMBL" id="CM017325">
    <property type="protein sequence ID" value="KAE8055027.1"/>
    <property type="molecule type" value="Genomic_DNA"/>
</dbReference>
<dbReference type="Proteomes" id="UP000327013">
    <property type="component" value="Chromosome 5"/>
</dbReference>
<sequence length="83" mass="8973">MNSLFSSFDFLFAEFLGQAVRASIFPSSAATAANSRSVKSQLDDGVVKKATDNVSKKQQPRKTLRLAPELDGLNCFETIVSSS</sequence>
<accession>A0A5N6R5K3</accession>
<dbReference type="PANTHER" id="PTHR33641">
    <property type="entry name" value="OS06G0133500 PROTEIN"/>
    <property type="match status" value="1"/>
</dbReference>